<dbReference type="RefSeq" id="WP_073788339.1">
    <property type="nucleotide sequence ID" value="NZ_CP108638.1"/>
</dbReference>
<evidence type="ECO:0008006" key="4">
    <source>
        <dbReference type="Google" id="ProtNLM"/>
    </source>
</evidence>
<dbReference type="EMBL" id="LFBV01000003">
    <property type="protein sequence ID" value="OKH93974.1"/>
    <property type="molecule type" value="Genomic_DNA"/>
</dbReference>
<keyword evidence="3" id="KW-1185">Reference proteome</keyword>
<protein>
    <recommendedName>
        <fullName evidence="4">Acyl-CoA carboxylase subunit epsilon</fullName>
    </recommendedName>
</protein>
<gene>
    <name evidence="2" type="ORF">AB852_14945</name>
</gene>
<evidence type="ECO:0000313" key="2">
    <source>
        <dbReference type="EMBL" id="OKH93974.1"/>
    </source>
</evidence>
<feature type="region of interest" description="Disordered" evidence="1">
    <location>
        <begin position="37"/>
        <end position="75"/>
    </location>
</feature>
<evidence type="ECO:0000313" key="3">
    <source>
        <dbReference type="Proteomes" id="UP000186455"/>
    </source>
</evidence>
<comment type="caution">
    <text evidence="2">The sequence shown here is derived from an EMBL/GenBank/DDBJ whole genome shotgun (WGS) entry which is preliminary data.</text>
</comment>
<sequence>MNPARPRPVRILRGTPTDEEIAAVLVVLRVLTAVRTRRAADPGGSEPHHGYRRTPWVRRQPGWRGPGVWRRSGWH</sequence>
<dbReference type="Pfam" id="PF13822">
    <property type="entry name" value="ACC_epsilon"/>
    <property type="match status" value="1"/>
</dbReference>
<reference evidence="2 3" key="1">
    <citation type="submission" date="2015-06" db="EMBL/GenBank/DDBJ databases">
        <title>Cloning and characterization of the uncialamcin biosynthetic gene cluster.</title>
        <authorList>
            <person name="Yan X."/>
            <person name="Huang T."/>
            <person name="Ge H."/>
            <person name="Shen B."/>
        </authorList>
    </citation>
    <scope>NUCLEOTIDE SEQUENCE [LARGE SCALE GENOMIC DNA]</scope>
    <source>
        <strain evidence="2 3">DCA2648</strain>
    </source>
</reference>
<evidence type="ECO:0000256" key="1">
    <source>
        <dbReference type="SAM" id="MobiDB-lite"/>
    </source>
</evidence>
<proteinExistence type="predicted"/>
<dbReference type="InterPro" id="IPR032716">
    <property type="entry name" value="ACC_epsilon"/>
</dbReference>
<accession>A0A1Q4V830</accession>
<dbReference type="STRING" id="1048205.AB852_14945"/>
<name>A0A1Q4V830_9ACTN</name>
<dbReference type="AlphaFoldDB" id="A0A1Q4V830"/>
<dbReference type="GO" id="GO:0003989">
    <property type="term" value="F:acetyl-CoA carboxylase activity"/>
    <property type="evidence" value="ECO:0007669"/>
    <property type="project" value="InterPro"/>
</dbReference>
<dbReference type="GO" id="GO:0004658">
    <property type="term" value="F:propionyl-CoA carboxylase activity"/>
    <property type="evidence" value="ECO:0007669"/>
    <property type="project" value="InterPro"/>
</dbReference>
<organism evidence="2 3">
    <name type="scientific">Streptomyces uncialis</name>
    <dbReference type="NCBI Taxonomy" id="1048205"/>
    <lineage>
        <taxon>Bacteria</taxon>
        <taxon>Bacillati</taxon>
        <taxon>Actinomycetota</taxon>
        <taxon>Actinomycetes</taxon>
        <taxon>Kitasatosporales</taxon>
        <taxon>Streptomycetaceae</taxon>
        <taxon>Streptomyces</taxon>
    </lineage>
</organism>
<dbReference type="Proteomes" id="UP000186455">
    <property type="component" value="Unassembled WGS sequence"/>
</dbReference>